<evidence type="ECO:0000313" key="10">
    <source>
        <dbReference type="EMBL" id="KAF4314434.1"/>
    </source>
</evidence>
<comment type="similarity">
    <text evidence="2">Belongs to the glycosyl hydrolase 5 (cellulase A) family.</text>
</comment>
<dbReference type="SUPFAM" id="SSF51430">
    <property type="entry name" value="NAD(P)-linked oxidoreductase"/>
    <property type="match status" value="1"/>
</dbReference>
<evidence type="ECO:0000256" key="7">
    <source>
        <dbReference type="SAM" id="SignalP"/>
    </source>
</evidence>
<keyword evidence="6" id="KW-0326">Glycosidase</keyword>
<dbReference type="Gene3D" id="3.20.20.100">
    <property type="entry name" value="NADP-dependent oxidoreductase domain"/>
    <property type="match status" value="1"/>
</dbReference>
<reference evidence="10" key="1">
    <citation type="submission" date="2020-04" db="EMBL/GenBank/DDBJ databases">
        <title>Genome Assembly and Annotation of Botryosphaeria dothidea sdau 11-99, a Latent Pathogen of Apple Fruit Ring Rot in China.</title>
        <authorList>
            <person name="Yu C."/>
            <person name="Diao Y."/>
            <person name="Lu Q."/>
            <person name="Zhao J."/>
            <person name="Cui S."/>
            <person name="Peng C."/>
            <person name="He B."/>
            <person name="Liu H."/>
        </authorList>
    </citation>
    <scope>NUCLEOTIDE SEQUENCE [LARGE SCALE GENOMIC DNA]</scope>
    <source>
        <strain evidence="10">Sdau11-99</strain>
    </source>
</reference>
<keyword evidence="5" id="KW-0560">Oxidoreductase</keyword>
<dbReference type="Gene3D" id="3.20.20.80">
    <property type="entry name" value="Glycosidases"/>
    <property type="match status" value="1"/>
</dbReference>
<proteinExistence type="inferred from homology"/>
<evidence type="ECO:0000256" key="6">
    <source>
        <dbReference type="ARBA" id="ARBA00023295"/>
    </source>
</evidence>
<evidence type="ECO:0000313" key="11">
    <source>
        <dbReference type="Proteomes" id="UP000572817"/>
    </source>
</evidence>
<dbReference type="GO" id="GO:0009251">
    <property type="term" value="P:glucan catabolic process"/>
    <property type="evidence" value="ECO:0007669"/>
    <property type="project" value="TreeGrafter"/>
</dbReference>
<dbReference type="PANTHER" id="PTHR34142:SF1">
    <property type="entry name" value="GLYCOSIDE HYDROLASE FAMILY 5 DOMAIN-CONTAINING PROTEIN"/>
    <property type="match status" value="1"/>
</dbReference>
<dbReference type="GO" id="GO:0016491">
    <property type="term" value="F:oxidoreductase activity"/>
    <property type="evidence" value="ECO:0007669"/>
    <property type="project" value="UniProtKB-KW"/>
</dbReference>
<gene>
    <name evidence="10" type="ORF">GTA08_BOTSDO00904</name>
</gene>
<evidence type="ECO:0000259" key="8">
    <source>
        <dbReference type="Pfam" id="PF00150"/>
    </source>
</evidence>
<organism evidence="10 11">
    <name type="scientific">Botryosphaeria dothidea</name>
    <dbReference type="NCBI Taxonomy" id="55169"/>
    <lineage>
        <taxon>Eukaryota</taxon>
        <taxon>Fungi</taxon>
        <taxon>Dikarya</taxon>
        <taxon>Ascomycota</taxon>
        <taxon>Pezizomycotina</taxon>
        <taxon>Dothideomycetes</taxon>
        <taxon>Dothideomycetes incertae sedis</taxon>
        <taxon>Botryosphaeriales</taxon>
        <taxon>Botryosphaeriaceae</taxon>
        <taxon>Botryosphaeria</taxon>
    </lineage>
</organism>
<dbReference type="CDD" id="cd19146">
    <property type="entry name" value="AKR_AKR9A1-2"/>
    <property type="match status" value="1"/>
</dbReference>
<dbReference type="AlphaFoldDB" id="A0A8H4J9M6"/>
<name>A0A8H4J9M6_9PEZI</name>
<evidence type="ECO:0000256" key="1">
    <source>
        <dbReference type="ARBA" id="ARBA00000966"/>
    </source>
</evidence>
<evidence type="ECO:0000259" key="9">
    <source>
        <dbReference type="Pfam" id="PF00248"/>
    </source>
</evidence>
<accession>A0A8H4J9M6</accession>
<comment type="caution">
    <text evidence="10">The sequence shown here is derived from an EMBL/GenBank/DDBJ whole genome shotgun (WGS) entry which is preliminary data.</text>
</comment>
<dbReference type="OrthoDB" id="2109727at2759"/>
<keyword evidence="4" id="KW-0378">Hydrolase</keyword>
<dbReference type="EMBL" id="WWBZ02000001">
    <property type="protein sequence ID" value="KAF4314434.1"/>
    <property type="molecule type" value="Genomic_DNA"/>
</dbReference>
<dbReference type="GO" id="GO:0008810">
    <property type="term" value="F:cellulase activity"/>
    <property type="evidence" value="ECO:0007669"/>
    <property type="project" value="UniProtKB-EC"/>
</dbReference>
<dbReference type="Pfam" id="PF00248">
    <property type="entry name" value="Aldo_ket_red"/>
    <property type="match status" value="1"/>
</dbReference>
<dbReference type="Pfam" id="PF00150">
    <property type="entry name" value="Cellulase"/>
    <property type="match status" value="1"/>
</dbReference>
<dbReference type="InterPro" id="IPR023210">
    <property type="entry name" value="NADP_OxRdtase_dom"/>
</dbReference>
<evidence type="ECO:0000256" key="2">
    <source>
        <dbReference type="ARBA" id="ARBA00005641"/>
    </source>
</evidence>
<dbReference type="EC" id="3.2.1.4" evidence="3"/>
<dbReference type="PANTHER" id="PTHR34142">
    <property type="entry name" value="ENDO-BETA-1,4-GLUCANASE A"/>
    <property type="match status" value="1"/>
</dbReference>
<evidence type="ECO:0000256" key="4">
    <source>
        <dbReference type="ARBA" id="ARBA00022801"/>
    </source>
</evidence>
<keyword evidence="7" id="KW-0732">Signal</keyword>
<feature type="signal peptide" evidence="7">
    <location>
        <begin position="1"/>
        <end position="18"/>
    </location>
</feature>
<comment type="catalytic activity">
    <reaction evidence="1">
        <text>Endohydrolysis of (1-&gt;4)-beta-D-glucosidic linkages in cellulose, lichenin and cereal beta-D-glucans.</text>
        <dbReference type="EC" id="3.2.1.4"/>
    </reaction>
</comment>
<evidence type="ECO:0000256" key="5">
    <source>
        <dbReference type="ARBA" id="ARBA00023002"/>
    </source>
</evidence>
<keyword evidence="11" id="KW-1185">Reference proteome</keyword>
<feature type="domain" description="Glycoside hydrolase family 5" evidence="8">
    <location>
        <begin position="30"/>
        <end position="307"/>
    </location>
</feature>
<feature type="domain" description="NADP-dependent oxidoreductase" evidence="9">
    <location>
        <begin position="404"/>
        <end position="706"/>
    </location>
</feature>
<feature type="chain" id="PRO_5034592027" description="cellulase" evidence="7">
    <location>
        <begin position="19"/>
        <end position="759"/>
    </location>
</feature>
<protein>
    <recommendedName>
        <fullName evidence="3">cellulase</fullName>
        <ecNumber evidence="3">3.2.1.4</ecNumber>
    </recommendedName>
</protein>
<dbReference type="SUPFAM" id="SSF51445">
    <property type="entry name" value="(Trans)glycosidases"/>
    <property type="match status" value="1"/>
</dbReference>
<dbReference type="InterPro" id="IPR017853">
    <property type="entry name" value="GH"/>
</dbReference>
<dbReference type="Proteomes" id="UP000572817">
    <property type="component" value="Unassembled WGS sequence"/>
</dbReference>
<dbReference type="InterPro" id="IPR001547">
    <property type="entry name" value="Glyco_hydro_5"/>
</dbReference>
<sequence>MRFISMLLAASTAGLALAAPSKKVRRQNKFKWFGINESGAEFGDGIFPGLYNKDYIWYDMSTVDTFIEKGMNMFRLNFAMERLIPNSLNGTLDTYYMGNLTDNINYITSRGAYAMIQPHNYGRYYGEIIEDVAGFKQWWKTVAKPFANNSLVVFDTNNEFHDMDQDLVVKLNQAAIDGIREAGATSQFITPEGNSWTGAWTWVSSGNADTMGALTDPANNGSSKLVYQMHQYLDVDGSGTHEECVSSTIFSERLQAATQWLRETGNKGLIGEYAAGNNTQCMEAVEDGLQYLKDNDDVWTGHLWWAAGPWWGDYIYSIEPPTGSSYSYYIDAIAKENVTGVFRASVLTDFGKRRVSDITGTAVIQQSCFNDTSSIMAFAAPPAPKTALGYHRILSPSAGVRVSPLCLGAMNFGNAWEAFMGKCDKKTTYEILDFFIDAGGNFIDTANNYQGEESEEWLGDWMQERKNRDQLVIATKYTTYFPSGKGGEKIKTNYQGNHSKSLKVSVDASLRKLKTDYIDLLYLHWWDFSTSIPEVMRSLHHLVAAGKILYLGISDTPAWVVSQANQYARDHALTPFSVYQGRWSAADRDFERDIIPMAQHEGMALAPWNALGGGLFKTEEQLAKQEEGRKMFPQREKDKRVAEALDKIAKRKGGVHLTAIALAYVMHKSPNVFPIVGGRKIEHLKGNIEALSIQLSAEEIQEIENAEPFDIGFPMNFLFEFDGSTKYNNQMSTGDITLVKIAGHIDTVPKPQPIAPRKL</sequence>
<evidence type="ECO:0000256" key="3">
    <source>
        <dbReference type="ARBA" id="ARBA00012601"/>
    </source>
</evidence>
<dbReference type="InterPro" id="IPR036812">
    <property type="entry name" value="NAD(P)_OxRdtase_dom_sf"/>
</dbReference>